<name>K0RRV2_THAOC</name>
<accession>K0RRV2</accession>
<evidence type="ECO:0000313" key="2">
    <source>
        <dbReference type="EMBL" id="EJK51631.1"/>
    </source>
</evidence>
<dbReference type="AlphaFoldDB" id="K0RRV2"/>
<protein>
    <submittedName>
        <fullName evidence="2">Uncharacterized protein</fullName>
    </submittedName>
</protein>
<sequence length="44" mass="4975">PVIHNTTQHNTTQHNTTNKSEVCGHENEMMGNSVEDLLRTIDLD</sequence>
<evidence type="ECO:0000313" key="3">
    <source>
        <dbReference type="Proteomes" id="UP000266841"/>
    </source>
</evidence>
<comment type="caution">
    <text evidence="2">The sequence shown here is derived from an EMBL/GenBank/DDBJ whole genome shotgun (WGS) entry which is preliminary data.</text>
</comment>
<gene>
    <name evidence="2" type="ORF">THAOC_29180</name>
</gene>
<dbReference type="EMBL" id="AGNL01041320">
    <property type="protein sequence ID" value="EJK51631.1"/>
    <property type="molecule type" value="Genomic_DNA"/>
</dbReference>
<organism evidence="2 3">
    <name type="scientific">Thalassiosira oceanica</name>
    <name type="common">Marine diatom</name>
    <dbReference type="NCBI Taxonomy" id="159749"/>
    <lineage>
        <taxon>Eukaryota</taxon>
        <taxon>Sar</taxon>
        <taxon>Stramenopiles</taxon>
        <taxon>Ochrophyta</taxon>
        <taxon>Bacillariophyta</taxon>
        <taxon>Coscinodiscophyceae</taxon>
        <taxon>Thalassiosirophycidae</taxon>
        <taxon>Thalassiosirales</taxon>
        <taxon>Thalassiosiraceae</taxon>
        <taxon>Thalassiosira</taxon>
    </lineage>
</organism>
<feature type="region of interest" description="Disordered" evidence="1">
    <location>
        <begin position="1"/>
        <end position="23"/>
    </location>
</feature>
<dbReference type="Proteomes" id="UP000266841">
    <property type="component" value="Unassembled WGS sequence"/>
</dbReference>
<feature type="compositionally biased region" description="Low complexity" evidence="1">
    <location>
        <begin position="1"/>
        <end position="18"/>
    </location>
</feature>
<evidence type="ECO:0000256" key="1">
    <source>
        <dbReference type="SAM" id="MobiDB-lite"/>
    </source>
</evidence>
<keyword evidence="3" id="KW-1185">Reference proteome</keyword>
<feature type="non-terminal residue" evidence="2">
    <location>
        <position position="1"/>
    </location>
</feature>
<proteinExistence type="predicted"/>
<reference evidence="2 3" key="1">
    <citation type="journal article" date="2012" name="Genome Biol.">
        <title>Genome and low-iron response of an oceanic diatom adapted to chronic iron limitation.</title>
        <authorList>
            <person name="Lommer M."/>
            <person name="Specht M."/>
            <person name="Roy A.S."/>
            <person name="Kraemer L."/>
            <person name="Andreson R."/>
            <person name="Gutowska M.A."/>
            <person name="Wolf J."/>
            <person name="Bergner S.V."/>
            <person name="Schilhabel M.B."/>
            <person name="Klostermeier U.C."/>
            <person name="Beiko R.G."/>
            <person name="Rosenstiel P."/>
            <person name="Hippler M."/>
            <person name="Laroche J."/>
        </authorList>
    </citation>
    <scope>NUCLEOTIDE SEQUENCE [LARGE SCALE GENOMIC DNA]</scope>
    <source>
        <strain evidence="2 3">CCMP1005</strain>
    </source>
</reference>